<feature type="domain" description="PH" evidence="2">
    <location>
        <begin position="466"/>
        <end position="568"/>
    </location>
</feature>
<dbReference type="InterPro" id="IPR011993">
    <property type="entry name" value="PH-like_dom_sf"/>
</dbReference>
<keyword evidence="4" id="KW-1185">Reference proteome</keyword>
<evidence type="ECO:0000256" key="1">
    <source>
        <dbReference type="SAM" id="MobiDB-lite"/>
    </source>
</evidence>
<feature type="region of interest" description="Disordered" evidence="1">
    <location>
        <begin position="658"/>
        <end position="740"/>
    </location>
</feature>
<dbReference type="Pfam" id="PF00169">
    <property type="entry name" value="PH"/>
    <property type="match status" value="1"/>
</dbReference>
<evidence type="ECO:0000313" key="3">
    <source>
        <dbReference type="EMBL" id="KAF1835345.1"/>
    </source>
</evidence>
<dbReference type="OrthoDB" id="43122at2759"/>
<reference evidence="3" key="1">
    <citation type="submission" date="2020-01" db="EMBL/GenBank/DDBJ databases">
        <authorList>
            <consortium name="DOE Joint Genome Institute"/>
            <person name="Haridas S."/>
            <person name="Albert R."/>
            <person name="Binder M."/>
            <person name="Bloem J."/>
            <person name="Labutti K."/>
            <person name="Salamov A."/>
            <person name="Andreopoulos B."/>
            <person name="Baker S.E."/>
            <person name="Barry K."/>
            <person name="Bills G."/>
            <person name="Bluhm B.H."/>
            <person name="Cannon C."/>
            <person name="Castanera R."/>
            <person name="Culley D.E."/>
            <person name="Daum C."/>
            <person name="Ezra D."/>
            <person name="Gonzalez J.B."/>
            <person name="Henrissat B."/>
            <person name="Kuo A."/>
            <person name="Liang C."/>
            <person name="Lipzen A."/>
            <person name="Lutzoni F."/>
            <person name="Magnuson J."/>
            <person name="Mondo S."/>
            <person name="Nolan M."/>
            <person name="Ohm R."/>
            <person name="Pangilinan J."/>
            <person name="Park H.-J."/>
            <person name="Ramirez L."/>
            <person name="Alfaro M."/>
            <person name="Sun H."/>
            <person name="Tritt A."/>
            <person name="Yoshinaga Y."/>
            <person name="Zwiers L.-H."/>
            <person name="Turgeon B.G."/>
            <person name="Goodwin S.B."/>
            <person name="Spatafora J.W."/>
            <person name="Crous P.W."/>
            <person name="Grigoriev I.V."/>
        </authorList>
    </citation>
    <scope>NUCLEOTIDE SEQUENCE</scope>
    <source>
        <strain evidence="3">P77</strain>
    </source>
</reference>
<feature type="compositionally biased region" description="Pro residues" evidence="1">
    <location>
        <begin position="44"/>
        <end position="61"/>
    </location>
</feature>
<feature type="compositionally biased region" description="Polar residues" evidence="1">
    <location>
        <begin position="718"/>
        <end position="732"/>
    </location>
</feature>
<feature type="compositionally biased region" description="Pro residues" evidence="1">
    <location>
        <begin position="100"/>
        <end position="112"/>
    </location>
</feature>
<feature type="compositionally biased region" description="Polar residues" evidence="1">
    <location>
        <begin position="675"/>
        <end position="695"/>
    </location>
</feature>
<accession>A0A6A5KBN4</accession>
<feature type="compositionally biased region" description="Polar residues" evidence="1">
    <location>
        <begin position="152"/>
        <end position="161"/>
    </location>
</feature>
<organism evidence="3 4">
    <name type="scientific">Decorospora gaudefroyi</name>
    <dbReference type="NCBI Taxonomy" id="184978"/>
    <lineage>
        <taxon>Eukaryota</taxon>
        <taxon>Fungi</taxon>
        <taxon>Dikarya</taxon>
        <taxon>Ascomycota</taxon>
        <taxon>Pezizomycotina</taxon>
        <taxon>Dothideomycetes</taxon>
        <taxon>Pleosporomycetidae</taxon>
        <taxon>Pleosporales</taxon>
        <taxon>Pleosporineae</taxon>
        <taxon>Pleosporaceae</taxon>
        <taxon>Decorospora</taxon>
    </lineage>
</organism>
<evidence type="ECO:0000259" key="2">
    <source>
        <dbReference type="Pfam" id="PF00169"/>
    </source>
</evidence>
<dbReference type="EMBL" id="ML975288">
    <property type="protein sequence ID" value="KAF1835345.1"/>
    <property type="molecule type" value="Genomic_DNA"/>
</dbReference>
<proteinExistence type="predicted"/>
<feature type="region of interest" description="Disordered" evidence="1">
    <location>
        <begin position="752"/>
        <end position="793"/>
    </location>
</feature>
<name>A0A6A5KBN4_9PLEO</name>
<protein>
    <recommendedName>
        <fullName evidence="2">PH domain-containing protein</fullName>
    </recommendedName>
</protein>
<dbReference type="PANTHER" id="PTHR38700">
    <property type="entry name" value="YALI0E22418P"/>
    <property type="match status" value="1"/>
</dbReference>
<dbReference type="Gene3D" id="2.30.29.30">
    <property type="entry name" value="Pleckstrin-homology domain (PH domain)/Phosphotyrosine-binding domain (PTB)"/>
    <property type="match status" value="1"/>
</dbReference>
<dbReference type="PANTHER" id="PTHR38700:SF1">
    <property type="entry name" value="PH DOMAIN-CONTAINING PROTEIN"/>
    <property type="match status" value="1"/>
</dbReference>
<feature type="region of interest" description="Disordered" evidence="1">
    <location>
        <begin position="873"/>
        <end position="892"/>
    </location>
</feature>
<sequence>MATETIPSTAATAQKMSRYRSVRRAQEQQTQQLGHVQSQHASPAVPPVPPMPAMPAMPPMQPQNDAPVSRSMSRYHRRPTTSHATSPNPPPLRSNTVPNAPLPPPAQLPPPASRNRALSSPYQSSHSANTGQRRPRTAKQRAEASPPVSNAPREQSLTGNDSAKEIMLKERERQRQLKERYDAEARAKREAKQAELDRIEKLRQEEEEAARVKAQRDLEEGEALQRQKEELKAEQHRGKRLQKAETDKVHQQREEGVRKAKQEEKERQAALARLEGNSRKPPSSSPPVSPPRQEVGFGMFKRRKDEALGIQAPTIQPSPPRLSLSLGDREDETIRPGGGGVVLGIDAPTSAVNAGDRRVTVVCNRKRILLPVTPTTTPLDLIKSAATVLTDPIDVRTAVISELFAKVSITRPLRNYEYVRDVMNSWDYDNQNELTIIDSDMDGINQDDLLSYKVPETRPEGVSCFIQYSSRPGKWSKRYLTLRPDGQLIMAKNEKAKEKDQENICTLTDYDIYSVTQQKLARVKPPKKICYAVKSMQKSNIFADESQYVHFFCTNDRNTANTFYRALQTWRSWYLKHQKGEGLKKKSSAARTPSGNESGEGASSHARGESVGSHYQLGAFSSLLDMDSFNKTLDQIEVHKPGEFPDDKPLAKLDSRAMHARKKSIRVKQPPPSAFSRNGTGMESTSQPSTRQSPARRSIDQQEEETFASGGLLGRAYTQRQAASQTREQSGPFTEGPSLLNNMGRVAQVSANDSGLKRNASVRSNHQRRTSSELQRSASKRVPGMPEPLVDLTPTYRPPPQHLNKGKGYNHGASAGPLVESATSIEEAIKVPPSTDWRARPSTSHRGAHGTYGTGGHERTRSLKGRGEPLAAYTQNNHLGTPEDDSKAFTGGGLLSQAGYSQGKDVVGRGVMDGSRARGPMVNLEAGGEFAKGSLLGALPNAGPIIDRSGR</sequence>
<dbReference type="SUPFAM" id="SSF50729">
    <property type="entry name" value="PH domain-like"/>
    <property type="match status" value="1"/>
</dbReference>
<feature type="compositionally biased region" description="Polar residues" evidence="1">
    <location>
        <begin position="27"/>
        <end position="41"/>
    </location>
</feature>
<feature type="compositionally biased region" description="Polar residues" evidence="1">
    <location>
        <begin position="116"/>
        <end position="132"/>
    </location>
</feature>
<feature type="region of interest" description="Disordered" evidence="1">
    <location>
        <begin position="1"/>
        <end position="295"/>
    </location>
</feature>
<feature type="compositionally biased region" description="Polar residues" evidence="1">
    <location>
        <begin position="1"/>
        <end position="15"/>
    </location>
</feature>
<feature type="region of interest" description="Disordered" evidence="1">
    <location>
        <begin position="834"/>
        <end position="863"/>
    </location>
</feature>
<dbReference type="Proteomes" id="UP000800040">
    <property type="component" value="Unassembled WGS sequence"/>
</dbReference>
<gene>
    <name evidence="3" type="ORF">BDW02DRAFT_523327</name>
</gene>
<dbReference type="InterPro" id="IPR001849">
    <property type="entry name" value="PH_domain"/>
</dbReference>
<dbReference type="AlphaFoldDB" id="A0A6A5KBN4"/>
<feature type="region of interest" description="Disordered" evidence="1">
    <location>
        <begin position="582"/>
        <end position="610"/>
    </location>
</feature>
<evidence type="ECO:0000313" key="4">
    <source>
        <dbReference type="Proteomes" id="UP000800040"/>
    </source>
</evidence>
<feature type="compositionally biased region" description="Basic and acidic residues" evidence="1">
    <location>
        <begin position="162"/>
        <end position="268"/>
    </location>
</feature>